<evidence type="ECO:0000259" key="2">
    <source>
        <dbReference type="Pfam" id="PF17761"/>
    </source>
</evidence>
<reference evidence="3" key="1">
    <citation type="submission" date="2020-11" db="EMBL/GenBank/DDBJ databases">
        <title>Bacterial whole genome sequence for Panacibacter sp. DH6.</title>
        <authorList>
            <person name="Le V."/>
            <person name="Ko S."/>
            <person name="Ahn C.-Y."/>
            <person name="Oh H.-M."/>
        </authorList>
    </citation>
    <scope>NUCLEOTIDE SEQUENCE</scope>
    <source>
        <strain evidence="3">DH6</strain>
    </source>
</reference>
<name>A0A931E5P7_9BACT</name>
<dbReference type="InterPro" id="IPR009362">
    <property type="entry name" value="YhcG_C"/>
</dbReference>
<comment type="caution">
    <text evidence="3">The sequence shown here is derived from an EMBL/GenBank/DDBJ whole genome shotgun (WGS) entry which is preliminary data.</text>
</comment>
<dbReference type="Gene3D" id="3.40.1350.10">
    <property type="match status" value="1"/>
</dbReference>
<dbReference type="Pfam" id="PF06250">
    <property type="entry name" value="YhcG_C"/>
    <property type="match status" value="1"/>
</dbReference>
<dbReference type="AlphaFoldDB" id="A0A931E5P7"/>
<organism evidence="3 4">
    <name type="scientific">Panacibacter microcysteis</name>
    <dbReference type="NCBI Taxonomy" id="2793269"/>
    <lineage>
        <taxon>Bacteria</taxon>
        <taxon>Pseudomonadati</taxon>
        <taxon>Bacteroidota</taxon>
        <taxon>Chitinophagia</taxon>
        <taxon>Chitinophagales</taxon>
        <taxon>Chitinophagaceae</taxon>
        <taxon>Panacibacter</taxon>
    </lineage>
</organism>
<protein>
    <submittedName>
        <fullName evidence="3">DUF1016 family protein</fullName>
    </submittedName>
</protein>
<feature type="domain" description="YhcG PDDEXK nuclease" evidence="1">
    <location>
        <begin position="196"/>
        <end position="344"/>
    </location>
</feature>
<dbReference type="PANTHER" id="PTHR30547:SF5">
    <property type="entry name" value="NUCLEASE YHCG-RELATED"/>
    <property type="match status" value="1"/>
</dbReference>
<evidence type="ECO:0000313" key="3">
    <source>
        <dbReference type="EMBL" id="MBG9375619.1"/>
    </source>
</evidence>
<dbReference type="InterPro" id="IPR053148">
    <property type="entry name" value="PD-DEXK-like_domain"/>
</dbReference>
<dbReference type="GO" id="GO:0003676">
    <property type="term" value="F:nucleic acid binding"/>
    <property type="evidence" value="ECO:0007669"/>
    <property type="project" value="InterPro"/>
</dbReference>
<evidence type="ECO:0000259" key="1">
    <source>
        <dbReference type="Pfam" id="PF06250"/>
    </source>
</evidence>
<dbReference type="RefSeq" id="WP_196989662.1">
    <property type="nucleotide sequence ID" value="NZ_JADWYR010000001.1"/>
</dbReference>
<dbReference type="EMBL" id="JADWYR010000001">
    <property type="protein sequence ID" value="MBG9375619.1"/>
    <property type="molecule type" value="Genomic_DNA"/>
</dbReference>
<dbReference type="InterPro" id="IPR041527">
    <property type="entry name" value="YhcG_N"/>
</dbReference>
<dbReference type="Pfam" id="PF17761">
    <property type="entry name" value="DUF1016_N"/>
    <property type="match status" value="1"/>
</dbReference>
<evidence type="ECO:0000313" key="4">
    <source>
        <dbReference type="Proteomes" id="UP000628448"/>
    </source>
</evidence>
<dbReference type="Proteomes" id="UP000628448">
    <property type="component" value="Unassembled WGS sequence"/>
</dbReference>
<proteinExistence type="predicted"/>
<gene>
    <name evidence="3" type="ORF">I5907_05200</name>
</gene>
<sequence>MLTKAPVSLFKNIRTLVERSRNDIVKTINTKMVETYFEIGRMIVDYEQSGKQRAQYAANTLKDLSLKLTKEFGKGFSVDNLENMRKFYSTYKISETPSRKSVASKKNIKKSETLSRKLKPLNTFKLSWSHYVLLLRIENSNERSFYEKEAISEGWSVRELKRQFDSALFERLSLSRNKKKVKELSNKGQVIASAADIVKDPYILEFLMLKEHESYSENDLENAIITKLEEFLRELGKGFLFVGRQYRITFDEDHYFIDLVFYHRILRCFILIDLKIGELKHQDIGQMQMYVNYFDEEMKEDTESKTIGIILCKNKKESIVKYTLPKGSQIFASKYKTYLPDKSELKLLMEPEVVYSVNEKS</sequence>
<accession>A0A931E5P7</accession>
<dbReference type="InterPro" id="IPR011856">
    <property type="entry name" value="tRNA_endonuc-like_dom_sf"/>
</dbReference>
<dbReference type="PANTHER" id="PTHR30547">
    <property type="entry name" value="UNCHARACTERIZED PROTEIN YHCG-RELATED"/>
    <property type="match status" value="1"/>
</dbReference>
<keyword evidence="4" id="KW-1185">Reference proteome</keyword>
<feature type="domain" description="YhcG N-terminal" evidence="2">
    <location>
        <begin position="12"/>
        <end position="171"/>
    </location>
</feature>